<dbReference type="PANTHER" id="PTHR21064:SF6">
    <property type="entry name" value="AMINOGLYCOSIDE PHOSPHOTRANSFERASE DOMAIN-CONTAINING PROTEIN"/>
    <property type="match status" value="1"/>
</dbReference>
<dbReference type="CDD" id="cd05153">
    <property type="entry name" value="HomoserineK_II"/>
    <property type="match status" value="1"/>
</dbReference>
<evidence type="ECO:0000313" key="12">
    <source>
        <dbReference type="Proteomes" id="UP000297839"/>
    </source>
</evidence>
<evidence type="ECO:0000256" key="9">
    <source>
        <dbReference type="NCBIfam" id="TIGR00938"/>
    </source>
</evidence>
<dbReference type="UniPathway" id="UPA00050">
    <property type="reaction ID" value="UER00064"/>
</dbReference>
<dbReference type="GO" id="GO:0009088">
    <property type="term" value="P:threonine biosynthetic process"/>
    <property type="evidence" value="ECO:0007669"/>
    <property type="project" value="UniProtKB-UniRule"/>
</dbReference>
<dbReference type="HAMAP" id="MF_00301">
    <property type="entry name" value="Homoser_kinase_2"/>
    <property type="match status" value="1"/>
</dbReference>
<dbReference type="Pfam" id="PF01636">
    <property type="entry name" value="APH"/>
    <property type="match status" value="1"/>
</dbReference>
<keyword evidence="5 8" id="KW-0418">Kinase</keyword>
<dbReference type="PANTHER" id="PTHR21064">
    <property type="entry name" value="AMINOGLYCOSIDE PHOSPHOTRANSFERASE DOMAIN-CONTAINING PROTEIN-RELATED"/>
    <property type="match status" value="1"/>
</dbReference>
<accession>A0A4Z0C835</accession>
<protein>
    <recommendedName>
        <fullName evidence="8 9">Homoserine kinase</fullName>
        <shortName evidence="8">HK</shortName>
        <shortName evidence="8">HSK</shortName>
        <ecNumber evidence="8 9">2.7.1.39</ecNumber>
    </recommendedName>
</protein>
<dbReference type="EMBL" id="SMLK01000001">
    <property type="protein sequence ID" value="TFZ07773.1"/>
    <property type="molecule type" value="Genomic_DNA"/>
</dbReference>
<evidence type="ECO:0000256" key="3">
    <source>
        <dbReference type="ARBA" id="ARBA00022697"/>
    </source>
</evidence>
<dbReference type="AlphaFoldDB" id="A0A4Z0C835"/>
<keyword evidence="2 8" id="KW-0808">Transferase</keyword>
<comment type="pathway">
    <text evidence="8">Amino-acid biosynthesis; L-threonine biosynthesis; L-threonine from L-aspartate: step 4/5.</text>
</comment>
<keyword evidence="1 8" id="KW-0028">Amino-acid biosynthesis</keyword>
<dbReference type="OrthoDB" id="9777460at2"/>
<evidence type="ECO:0000256" key="1">
    <source>
        <dbReference type="ARBA" id="ARBA00022605"/>
    </source>
</evidence>
<evidence type="ECO:0000256" key="6">
    <source>
        <dbReference type="ARBA" id="ARBA00022840"/>
    </source>
</evidence>
<dbReference type="InterPro" id="IPR050249">
    <property type="entry name" value="Pseudomonas-type_ThrB"/>
</dbReference>
<evidence type="ECO:0000259" key="10">
    <source>
        <dbReference type="Pfam" id="PF01636"/>
    </source>
</evidence>
<evidence type="ECO:0000256" key="2">
    <source>
        <dbReference type="ARBA" id="ARBA00022679"/>
    </source>
</evidence>
<comment type="similarity">
    <text evidence="7 8">Belongs to the pseudomonas-type ThrB family.</text>
</comment>
<dbReference type="SUPFAM" id="SSF56112">
    <property type="entry name" value="Protein kinase-like (PK-like)"/>
    <property type="match status" value="1"/>
</dbReference>
<evidence type="ECO:0000256" key="5">
    <source>
        <dbReference type="ARBA" id="ARBA00022777"/>
    </source>
</evidence>
<dbReference type="InterPro" id="IPR002575">
    <property type="entry name" value="Aminoglycoside_PTrfase"/>
</dbReference>
<proteinExistence type="inferred from homology"/>
<dbReference type="Gene3D" id="3.30.200.20">
    <property type="entry name" value="Phosphorylase Kinase, domain 1"/>
    <property type="match status" value="1"/>
</dbReference>
<name>A0A4Z0C835_9BURK</name>
<dbReference type="Gene3D" id="3.90.1200.10">
    <property type="match status" value="1"/>
</dbReference>
<comment type="catalytic activity">
    <reaction evidence="8">
        <text>L-homoserine + ATP = O-phospho-L-homoserine + ADP + H(+)</text>
        <dbReference type="Rhea" id="RHEA:13985"/>
        <dbReference type="ChEBI" id="CHEBI:15378"/>
        <dbReference type="ChEBI" id="CHEBI:30616"/>
        <dbReference type="ChEBI" id="CHEBI:57476"/>
        <dbReference type="ChEBI" id="CHEBI:57590"/>
        <dbReference type="ChEBI" id="CHEBI:456216"/>
        <dbReference type="EC" id="2.7.1.39"/>
    </reaction>
</comment>
<dbReference type="NCBIfam" id="NF003558">
    <property type="entry name" value="PRK05231.1"/>
    <property type="match status" value="1"/>
</dbReference>
<feature type="domain" description="Aminoglycoside phosphotransferase" evidence="10">
    <location>
        <begin position="27"/>
        <end position="262"/>
    </location>
</feature>
<dbReference type="InterPro" id="IPR011009">
    <property type="entry name" value="Kinase-like_dom_sf"/>
</dbReference>
<keyword evidence="6 8" id="KW-0067">ATP-binding</keyword>
<dbReference type="Proteomes" id="UP000297839">
    <property type="component" value="Unassembled WGS sequence"/>
</dbReference>
<dbReference type="GO" id="GO:0004413">
    <property type="term" value="F:homoserine kinase activity"/>
    <property type="evidence" value="ECO:0007669"/>
    <property type="project" value="UniProtKB-UniRule"/>
</dbReference>
<evidence type="ECO:0000256" key="7">
    <source>
        <dbReference type="ARBA" id="ARBA00038240"/>
    </source>
</evidence>
<keyword evidence="4 8" id="KW-0547">Nucleotide-binding</keyword>
<gene>
    <name evidence="8" type="primary">thrB</name>
    <name evidence="11" type="ORF">EZ216_01005</name>
</gene>
<evidence type="ECO:0000256" key="8">
    <source>
        <dbReference type="HAMAP-Rule" id="MF_00301"/>
    </source>
</evidence>
<organism evidence="11 12">
    <name type="scientific">Ramlibacter humi</name>
    <dbReference type="NCBI Taxonomy" id="2530451"/>
    <lineage>
        <taxon>Bacteria</taxon>
        <taxon>Pseudomonadati</taxon>
        <taxon>Pseudomonadota</taxon>
        <taxon>Betaproteobacteria</taxon>
        <taxon>Burkholderiales</taxon>
        <taxon>Comamonadaceae</taxon>
        <taxon>Ramlibacter</taxon>
    </lineage>
</organism>
<evidence type="ECO:0000313" key="11">
    <source>
        <dbReference type="EMBL" id="TFZ07773.1"/>
    </source>
</evidence>
<dbReference type="RefSeq" id="WP_135247711.1">
    <property type="nucleotide sequence ID" value="NZ_SMLK01000001.1"/>
</dbReference>
<dbReference type="NCBIfam" id="TIGR00938">
    <property type="entry name" value="thrB_alt"/>
    <property type="match status" value="1"/>
</dbReference>
<reference evidence="11 12" key="1">
    <citation type="submission" date="2019-03" db="EMBL/GenBank/DDBJ databases">
        <title>Ramlibacter sp. 18x22-1, whole genome shotgun sequence.</title>
        <authorList>
            <person name="Zhang X."/>
            <person name="Feng G."/>
            <person name="Zhu H."/>
        </authorList>
    </citation>
    <scope>NUCLEOTIDE SEQUENCE [LARGE SCALE GENOMIC DNA]</scope>
    <source>
        <strain evidence="11 12">18x22-1</strain>
    </source>
</reference>
<dbReference type="GO" id="GO:0005524">
    <property type="term" value="F:ATP binding"/>
    <property type="evidence" value="ECO:0007669"/>
    <property type="project" value="UniProtKB-KW"/>
</dbReference>
<evidence type="ECO:0000256" key="4">
    <source>
        <dbReference type="ARBA" id="ARBA00022741"/>
    </source>
</evidence>
<keyword evidence="3 8" id="KW-0791">Threonine biosynthesis</keyword>
<keyword evidence="12" id="KW-1185">Reference proteome</keyword>
<dbReference type="InterPro" id="IPR005280">
    <property type="entry name" value="Homoserine_kinase_II"/>
</dbReference>
<sequence>MAVFTEVSEDEARGLAQRLSLGEVLELRGIQGGIENTNYFLTTQQDGRRAEWVLTLFERLTAEQLPFYLHLMKHLAHRGIPVPDPVADQGGDILHTVCGKPAAVVDKLAGRSELAPIAAHCAAVGEMLARMHLAGRDFNRAQPNLRGLAWWNETVPVVLPFLQDAQASLLRSELAFQNHVAASSACAALPRGPVHADLFRDNVMFEDGALTGFFDFYFAGVDTWLFDVAVCLNDWCIDPPTGRHDEARARAFLQAYQRVRPLAAAERRLLPAMLRAGALRFWISRLWDFHLPREAALLQPHDPAHFERVLRERVHEPVAA</sequence>
<comment type="caution">
    <text evidence="11">The sequence shown here is derived from an EMBL/GenBank/DDBJ whole genome shotgun (WGS) entry which is preliminary data.</text>
</comment>
<dbReference type="EC" id="2.7.1.39" evidence="8 9"/>